<keyword evidence="1" id="KW-0479">Metal-binding</keyword>
<gene>
    <name evidence="6" type="ORF">OSB04_000978</name>
</gene>
<protein>
    <recommendedName>
        <fullName evidence="5">HIT-type domain-containing protein</fullName>
    </recommendedName>
</protein>
<name>A0AA38WLA5_9ASTR</name>
<evidence type="ECO:0000256" key="4">
    <source>
        <dbReference type="PROSITE-ProRule" id="PRU00453"/>
    </source>
</evidence>
<dbReference type="GO" id="GO:0005634">
    <property type="term" value="C:nucleus"/>
    <property type="evidence" value="ECO:0007669"/>
    <property type="project" value="TreeGrafter"/>
</dbReference>
<dbReference type="GO" id="GO:0000463">
    <property type="term" value="P:maturation of LSU-rRNA from tricistronic rRNA transcript (SSU-rRNA, 5.8S rRNA, LSU-rRNA)"/>
    <property type="evidence" value="ECO:0007669"/>
    <property type="project" value="TreeGrafter"/>
</dbReference>
<organism evidence="6 7">
    <name type="scientific">Centaurea solstitialis</name>
    <name type="common">yellow star-thistle</name>
    <dbReference type="NCBI Taxonomy" id="347529"/>
    <lineage>
        <taxon>Eukaryota</taxon>
        <taxon>Viridiplantae</taxon>
        <taxon>Streptophyta</taxon>
        <taxon>Embryophyta</taxon>
        <taxon>Tracheophyta</taxon>
        <taxon>Spermatophyta</taxon>
        <taxon>Magnoliopsida</taxon>
        <taxon>eudicotyledons</taxon>
        <taxon>Gunneridae</taxon>
        <taxon>Pentapetalae</taxon>
        <taxon>asterids</taxon>
        <taxon>campanulids</taxon>
        <taxon>Asterales</taxon>
        <taxon>Asteraceae</taxon>
        <taxon>Carduoideae</taxon>
        <taxon>Cardueae</taxon>
        <taxon>Centaureinae</taxon>
        <taxon>Centaurea</taxon>
    </lineage>
</organism>
<evidence type="ECO:0000313" key="7">
    <source>
        <dbReference type="Proteomes" id="UP001172457"/>
    </source>
</evidence>
<keyword evidence="3" id="KW-0862">Zinc</keyword>
<evidence type="ECO:0000313" key="6">
    <source>
        <dbReference type="EMBL" id="KAJ9565012.1"/>
    </source>
</evidence>
<dbReference type="Pfam" id="PF04438">
    <property type="entry name" value="zf-HIT"/>
    <property type="match status" value="1"/>
</dbReference>
<proteinExistence type="predicted"/>
<dbReference type="SUPFAM" id="SSF144232">
    <property type="entry name" value="HIT/MYND zinc finger-like"/>
    <property type="match status" value="1"/>
</dbReference>
<dbReference type="PANTHER" id="PTHR13483:SF11">
    <property type="entry name" value="ZINC FINGER HIT DOMAIN-CONTAINING PROTEIN 3"/>
    <property type="match status" value="1"/>
</dbReference>
<dbReference type="InterPro" id="IPR007529">
    <property type="entry name" value="Znf_HIT"/>
</dbReference>
<dbReference type="EMBL" id="JARYMX010000001">
    <property type="protein sequence ID" value="KAJ9565012.1"/>
    <property type="molecule type" value="Genomic_DNA"/>
</dbReference>
<dbReference type="Gene3D" id="3.30.60.190">
    <property type="match status" value="1"/>
</dbReference>
<accession>A0AA38WLA5</accession>
<feature type="domain" description="HIT-type" evidence="5">
    <location>
        <begin position="20"/>
        <end position="53"/>
    </location>
</feature>
<evidence type="ECO:0000256" key="1">
    <source>
        <dbReference type="ARBA" id="ARBA00022723"/>
    </source>
</evidence>
<dbReference type="GO" id="GO:0048254">
    <property type="term" value="P:snoRNA localization"/>
    <property type="evidence" value="ECO:0007669"/>
    <property type="project" value="TreeGrafter"/>
</dbReference>
<dbReference type="CDD" id="cd23024">
    <property type="entry name" value="zf-HIT_ZNHIT2-3"/>
    <property type="match status" value="1"/>
</dbReference>
<dbReference type="GO" id="GO:0000492">
    <property type="term" value="P:box C/D snoRNP assembly"/>
    <property type="evidence" value="ECO:0007669"/>
    <property type="project" value="TreeGrafter"/>
</dbReference>
<dbReference type="PROSITE" id="PS51083">
    <property type="entry name" value="ZF_HIT"/>
    <property type="match status" value="1"/>
</dbReference>
<dbReference type="AlphaFoldDB" id="A0AA38WLA5"/>
<keyword evidence="7" id="KW-1185">Reference proteome</keyword>
<dbReference type="InterPro" id="IPR051639">
    <property type="entry name" value="BCD1"/>
</dbReference>
<dbReference type="GO" id="GO:0008270">
    <property type="term" value="F:zinc ion binding"/>
    <property type="evidence" value="ECO:0007669"/>
    <property type="project" value="UniProtKB-UniRule"/>
</dbReference>
<evidence type="ECO:0000256" key="3">
    <source>
        <dbReference type="ARBA" id="ARBA00022833"/>
    </source>
</evidence>
<dbReference type="GO" id="GO:0070761">
    <property type="term" value="C:pre-snoRNP complex"/>
    <property type="evidence" value="ECO:0007669"/>
    <property type="project" value="TreeGrafter"/>
</dbReference>
<comment type="caution">
    <text evidence="6">The sequence shown here is derived from an EMBL/GenBank/DDBJ whole genome shotgun (WGS) entry which is preliminary data.</text>
</comment>
<keyword evidence="2 4" id="KW-0863">Zinc-finger</keyword>
<dbReference type="Proteomes" id="UP001172457">
    <property type="component" value="Chromosome 1"/>
</dbReference>
<reference evidence="6" key="1">
    <citation type="submission" date="2023-03" db="EMBL/GenBank/DDBJ databases">
        <title>Chromosome-scale reference genome and RAD-based genetic map of yellow starthistle (Centaurea solstitialis) reveal putative structural variation and QTLs associated with invader traits.</title>
        <authorList>
            <person name="Reatini B."/>
            <person name="Cang F.A."/>
            <person name="Jiang Q."/>
            <person name="Mckibben M.T.W."/>
            <person name="Barker M.S."/>
            <person name="Rieseberg L.H."/>
            <person name="Dlugosch K.M."/>
        </authorList>
    </citation>
    <scope>NUCLEOTIDE SEQUENCE</scope>
    <source>
        <strain evidence="6">CAN-66</strain>
        <tissue evidence="6">Leaf</tissue>
    </source>
</reference>
<dbReference type="PANTHER" id="PTHR13483">
    <property type="entry name" value="BOX C_D SNORNA PROTEIN 1-RELATED"/>
    <property type="match status" value="1"/>
</dbReference>
<evidence type="ECO:0000259" key="5">
    <source>
        <dbReference type="PROSITE" id="PS51083"/>
    </source>
</evidence>
<evidence type="ECO:0000256" key="2">
    <source>
        <dbReference type="ARBA" id="ARBA00022771"/>
    </source>
</evidence>
<sequence>MKNRKKSGQKEAKTPPKKACKVCEEAESKYKCPACLIPYCSLVCFKKHKEISCIKPVPVPVPVPAAENDTSTMIPPIDVDRPSYVDDASDVLPHSQLEGIGMLFVKKLFMAASFLHLLSFQSVTWFRSA</sequence>